<reference evidence="1" key="1">
    <citation type="journal article" date="2015" name="Nature">
        <title>Complex archaea that bridge the gap between prokaryotes and eukaryotes.</title>
        <authorList>
            <person name="Spang A."/>
            <person name="Saw J.H."/>
            <person name="Jorgensen S.L."/>
            <person name="Zaremba-Niedzwiedzka K."/>
            <person name="Martijn J."/>
            <person name="Lind A.E."/>
            <person name="van Eijk R."/>
            <person name="Schleper C."/>
            <person name="Guy L."/>
            <person name="Ettema T.J."/>
        </authorList>
    </citation>
    <scope>NUCLEOTIDE SEQUENCE</scope>
</reference>
<gene>
    <name evidence="1" type="ORF">LCGC14_1985660</name>
</gene>
<sequence>MSIEILIKVTGCFDASTQHYRFARIVFGTKFFKNMTMKLPKFTIPIPFIKNDHGLYFYEGMGWLLK</sequence>
<comment type="caution">
    <text evidence="1">The sequence shown here is derived from an EMBL/GenBank/DDBJ whole genome shotgun (WGS) entry which is preliminary data.</text>
</comment>
<protein>
    <submittedName>
        <fullName evidence="1">Uncharacterized protein</fullName>
    </submittedName>
</protein>
<name>A0A0F9F7V8_9ZZZZ</name>
<organism evidence="1">
    <name type="scientific">marine sediment metagenome</name>
    <dbReference type="NCBI Taxonomy" id="412755"/>
    <lineage>
        <taxon>unclassified sequences</taxon>
        <taxon>metagenomes</taxon>
        <taxon>ecological metagenomes</taxon>
    </lineage>
</organism>
<dbReference type="EMBL" id="LAZR01022299">
    <property type="protein sequence ID" value="KKL82353.1"/>
    <property type="molecule type" value="Genomic_DNA"/>
</dbReference>
<proteinExistence type="predicted"/>
<accession>A0A0F9F7V8</accession>
<dbReference type="AlphaFoldDB" id="A0A0F9F7V8"/>
<evidence type="ECO:0000313" key="1">
    <source>
        <dbReference type="EMBL" id="KKL82353.1"/>
    </source>
</evidence>